<dbReference type="PATRIC" id="fig|363754.4.peg.3500"/>
<dbReference type="AlphaFoldDB" id="N6U2G6"/>
<evidence type="ECO:0000313" key="1">
    <source>
        <dbReference type="EMBL" id="ENN86834.1"/>
    </source>
</evidence>
<accession>N6U2G6</accession>
<gene>
    <name evidence="1" type="ORF">RHSP_31483</name>
</gene>
<comment type="caution">
    <text evidence="1">The sequence shown here is derived from an EMBL/GenBank/DDBJ whole genome shotgun (WGS) entry which is preliminary data.</text>
</comment>
<protein>
    <submittedName>
        <fullName evidence="1">Uncharacterized protein</fullName>
    </submittedName>
</protein>
<evidence type="ECO:0000313" key="2">
    <source>
        <dbReference type="Proteomes" id="UP000012429"/>
    </source>
</evidence>
<sequence length="84" mass="10038">MSRLDDALGYELDDDLATVMEFLKEISAPRSFSVLKDADRAEELRETLFRIEDRKALLGKPFERRMVNERLRQDEHLMLMYQQM</sequence>
<keyword evidence="2" id="KW-1185">Reference proteome</keyword>
<dbReference type="STRING" id="363754.RHSP_31483"/>
<proteinExistence type="predicted"/>
<dbReference type="RefSeq" id="WP_004119528.1">
    <property type="nucleotide sequence ID" value="NZ_AQHN01000062.1"/>
</dbReference>
<organism evidence="1 2">
    <name type="scientific">Rhizobium freirei PRF 81</name>
    <dbReference type="NCBI Taxonomy" id="363754"/>
    <lineage>
        <taxon>Bacteria</taxon>
        <taxon>Pseudomonadati</taxon>
        <taxon>Pseudomonadota</taxon>
        <taxon>Alphaproteobacteria</taxon>
        <taxon>Hyphomicrobiales</taxon>
        <taxon>Rhizobiaceae</taxon>
        <taxon>Rhizobium/Agrobacterium group</taxon>
        <taxon>Rhizobium</taxon>
    </lineage>
</organism>
<name>N6U2G6_9HYPH</name>
<reference evidence="1 2" key="1">
    <citation type="journal article" date="2012" name="BMC Genomics">
        <title>Genomic basis of broad host range and environmental adaptability of Rhizobium tropici CIAT 899 and Rhizobium sp. PRF 81 which are used in inoculants for common bean (Phaseolus vulgaris L.).</title>
        <authorList>
            <person name="Ormeno-Orrillo E."/>
            <person name="Menna P."/>
            <person name="Almeida L.G."/>
            <person name="Ollero F.J."/>
            <person name="Nicolas M.F."/>
            <person name="Pains Rodrigues E."/>
            <person name="Shigueyoshi Nakatani A."/>
            <person name="Silva Batista J.S."/>
            <person name="Oliveira Chueire L.M."/>
            <person name="Souza R.C."/>
            <person name="Ribeiro Vasconcelos A.T."/>
            <person name="Megias M."/>
            <person name="Hungria M."/>
            <person name="Martinez-Romero E."/>
        </authorList>
    </citation>
    <scope>NUCLEOTIDE SEQUENCE [LARGE SCALE GENOMIC DNA]</scope>
    <source>
        <strain evidence="1 2">PRF 81</strain>
    </source>
</reference>
<dbReference type="Proteomes" id="UP000012429">
    <property type="component" value="Unassembled WGS sequence"/>
</dbReference>
<dbReference type="EMBL" id="AQHN01000062">
    <property type="protein sequence ID" value="ENN86834.1"/>
    <property type="molecule type" value="Genomic_DNA"/>
</dbReference>